<dbReference type="RefSeq" id="WP_052333825.1">
    <property type="nucleotide sequence ID" value="NZ_CBYN010000071.1"/>
</dbReference>
<feature type="transmembrane region" description="Helical" evidence="2">
    <location>
        <begin position="100"/>
        <end position="131"/>
    </location>
</feature>
<keyword evidence="2" id="KW-1133">Transmembrane helix</keyword>
<dbReference type="Proteomes" id="UP001218071">
    <property type="component" value="Chromosome"/>
</dbReference>
<evidence type="ECO:0000256" key="2">
    <source>
        <dbReference type="SAM" id="Phobius"/>
    </source>
</evidence>
<evidence type="ECO:0000313" key="4">
    <source>
        <dbReference type="Proteomes" id="UP001218071"/>
    </source>
</evidence>
<accession>A0ABY7ULM4</accession>
<proteinExistence type="predicted"/>
<organism evidence="3 4">
    <name type="scientific">Corynebacterium jeddahense</name>
    <dbReference type="NCBI Taxonomy" id="1414719"/>
    <lineage>
        <taxon>Bacteria</taxon>
        <taxon>Bacillati</taxon>
        <taxon>Actinomycetota</taxon>
        <taxon>Actinomycetes</taxon>
        <taxon>Mycobacteriales</taxon>
        <taxon>Corynebacteriaceae</taxon>
        <taxon>Corynebacterium</taxon>
    </lineage>
</organism>
<keyword evidence="4" id="KW-1185">Reference proteome</keyword>
<reference evidence="3 4" key="1">
    <citation type="submission" date="2020-10" db="EMBL/GenBank/DDBJ databases">
        <title>Complete genome sequence of Corynebacterium jeddahense DSM 45997, type strain of Corynebacterium jeddahense.</title>
        <authorList>
            <person name="Busche T."/>
            <person name="Kalinowski J."/>
            <person name="Ruckert C."/>
        </authorList>
    </citation>
    <scope>NUCLEOTIDE SEQUENCE [LARGE SCALE GENOMIC DNA]</scope>
    <source>
        <strain evidence="3 4">DSM 45997</strain>
    </source>
</reference>
<feature type="compositionally biased region" description="Basic and acidic residues" evidence="1">
    <location>
        <begin position="34"/>
        <end position="43"/>
    </location>
</feature>
<evidence type="ECO:0000313" key="3">
    <source>
        <dbReference type="EMBL" id="WCZ39061.1"/>
    </source>
</evidence>
<feature type="compositionally biased region" description="Polar residues" evidence="1">
    <location>
        <begin position="1"/>
        <end position="12"/>
    </location>
</feature>
<evidence type="ECO:0000256" key="1">
    <source>
        <dbReference type="SAM" id="MobiDB-lite"/>
    </source>
</evidence>
<sequence>MSTPYNSGQNPNEPYGRNSDDPSWQNPYGTAPEHAPKQAREYGAEYAQGENYGGYHEQLQPDYASREAGYPGYGMAGAYQDQQTTYGYTPAPAQEQKNGLALAAMILGIIGLLGILTIVGGFIFGLIALILGIVGLRKADKITGPGARRGMAISGIVMGAIALVISTLMLIFSVNIAKQLIDDGVVDACQNLEPGSQEQQQCLEDEIDRSLNGTSEK</sequence>
<name>A0ABY7ULM4_9CORY</name>
<feature type="transmembrane region" description="Helical" evidence="2">
    <location>
        <begin position="151"/>
        <end position="172"/>
    </location>
</feature>
<evidence type="ECO:0008006" key="5">
    <source>
        <dbReference type="Google" id="ProtNLM"/>
    </source>
</evidence>
<feature type="region of interest" description="Disordered" evidence="1">
    <location>
        <begin position="1"/>
        <end position="43"/>
    </location>
</feature>
<protein>
    <recommendedName>
        <fullName evidence="5">DUF4190 domain-containing protein</fullName>
    </recommendedName>
</protein>
<gene>
    <name evidence="3" type="ORF">CJEDD_07340</name>
</gene>
<keyword evidence="2" id="KW-0812">Transmembrane</keyword>
<keyword evidence="2" id="KW-0472">Membrane</keyword>
<dbReference type="EMBL" id="CP063194">
    <property type="protein sequence ID" value="WCZ39061.1"/>
    <property type="molecule type" value="Genomic_DNA"/>
</dbReference>